<dbReference type="InterPro" id="IPR019734">
    <property type="entry name" value="TPR_rpt"/>
</dbReference>
<evidence type="ECO:0000256" key="1">
    <source>
        <dbReference type="SAM" id="SignalP"/>
    </source>
</evidence>
<dbReference type="Pfam" id="PF14559">
    <property type="entry name" value="TPR_19"/>
    <property type="match status" value="2"/>
</dbReference>
<evidence type="ECO:0000313" key="2">
    <source>
        <dbReference type="EMBL" id="QSX74380.1"/>
    </source>
</evidence>
<proteinExistence type="predicted"/>
<feature type="chain" id="PRO_5045304804" evidence="1">
    <location>
        <begin position="21"/>
        <end position="435"/>
    </location>
</feature>
<name>A0ABX7R9G3_9GAMM</name>
<protein>
    <submittedName>
        <fullName evidence="2">Tetratricopeptide repeat protein</fullName>
    </submittedName>
</protein>
<dbReference type="EMBL" id="CP071517">
    <property type="protein sequence ID" value="QSX74380.1"/>
    <property type="molecule type" value="Genomic_DNA"/>
</dbReference>
<dbReference type="SUPFAM" id="SSF48452">
    <property type="entry name" value="TPR-like"/>
    <property type="match status" value="1"/>
</dbReference>
<accession>A0ABX7R9G3</accession>
<dbReference type="RefSeq" id="WP_200608220.1">
    <property type="nucleotide sequence ID" value="NZ_CP071517.1"/>
</dbReference>
<reference evidence="2 3" key="1">
    <citation type="submission" date="2021-02" db="EMBL/GenBank/DDBJ databases">
        <title>Lysobacter arenosi sp. nov., isolated from soil of gangwondo yeongwol, south Korea.</title>
        <authorList>
            <person name="Kim K.R."/>
            <person name="Kim K.H."/>
            <person name="Jeon C.O."/>
        </authorList>
    </citation>
    <scope>NUCLEOTIDE SEQUENCE [LARGE SCALE GENOMIC DNA]</scope>
    <source>
        <strain evidence="2 3">R7</strain>
    </source>
</reference>
<sequence length="435" mass="48435">MNAATLTLLAALAASLPAQASQAPTSQCQIDQAQRLMEQQPRPVAQIDALLVQCRSAGSHDYRVDLLAGVLAREEGRLADAIEALTRAHQQAPGELAPALELAVTYEFQQRPEQARALYLQVLQSDPASRPARLGLARVARQQYRPDEAEVIYRELLSADPDDQEAQTGLAMVALQQRRYDDARERLQTLQAAHPDDPEVQAGLAALALGWRYRLDLAAGREDLAPGNSNRAVAQLEIAANARDTFNLRYEHNDRELASSNPLDPSVLPSNSGRVSWLRRVPGQHFWEVAYEYRQYDIAQDTQRVEFNVGHRLGGKVQGFAGVRQQFGATSQDDRLWHVGLSVPTSQHTYATLIGYYAQPDVGDDNTAYVADLTWERERLQLTGGIGYGVDPDNFITHLRGVWPLPHRQAITFAIEHRSLGDETEALLGWRVEWQ</sequence>
<dbReference type="SMART" id="SM00028">
    <property type="entry name" value="TPR"/>
    <property type="match status" value="4"/>
</dbReference>
<gene>
    <name evidence="2" type="ORF">HIV01_014470</name>
</gene>
<keyword evidence="3" id="KW-1185">Reference proteome</keyword>
<dbReference type="Gene3D" id="1.25.40.10">
    <property type="entry name" value="Tetratricopeptide repeat domain"/>
    <property type="match status" value="2"/>
</dbReference>
<evidence type="ECO:0000313" key="3">
    <source>
        <dbReference type="Proteomes" id="UP000663400"/>
    </source>
</evidence>
<dbReference type="Proteomes" id="UP000663400">
    <property type="component" value="Chromosome"/>
</dbReference>
<feature type="signal peptide" evidence="1">
    <location>
        <begin position="1"/>
        <end position="20"/>
    </location>
</feature>
<dbReference type="InterPro" id="IPR011990">
    <property type="entry name" value="TPR-like_helical_dom_sf"/>
</dbReference>
<organism evidence="2 3">
    <name type="scientific">Lysobacter arenosi</name>
    <dbReference type="NCBI Taxonomy" id="2795387"/>
    <lineage>
        <taxon>Bacteria</taxon>
        <taxon>Pseudomonadati</taxon>
        <taxon>Pseudomonadota</taxon>
        <taxon>Gammaproteobacteria</taxon>
        <taxon>Lysobacterales</taxon>
        <taxon>Lysobacteraceae</taxon>
        <taxon>Lysobacter</taxon>
    </lineage>
</organism>
<keyword evidence="1" id="KW-0732">Signal</keyword>